<protein>
    <submittedName>
        <fullName evidence="2">Flavodoxin family protein</fullName>
    </submittedName>
</protein>
<dbReference type="SUPFAM" id="SSF52218">
    <property type="entry name" value="Flavoproteins"/>
    <property type="match status" value="1"/>
</dbReference>
<proteinExistence type="predicted"/>
<reference evidence="2 3" key="1">
    <citation type="submission" date="2018-10" db="EMBL/GenBank/DDBJ databases">
        <title>Propionibacterium australiense Genome Sequencing and Assembly.</title>
        <authorList>
            <person name="Bernier A.-M."/>
            <person name="Bernard K."/>
        </authorList>
    </citation>
    <scope>NUCLEOTIDE SEQUENCE [LARGE SCALE GENOMIC DNA]</scope>
    <source>
        <strain evidence="2 3">NML98A078</strain>
    </source>
</reference>
<gene>
    <name evidence="2" type="ORF">D7U36_11720</name>
</gene>
<dbReference type="InterPro" id="IPR008254">
    <property type="entry name" value="Flavodoxin/NO_synth"/>
</dbReference>
<dbReference type="AlphaFoldDB" id="A0A8B3FQF3"/>
<dbReference type="Gene3D" id="3.40.50.360">
    <property type="match status" value="1"/>
</dbReference>
<feature type="domain" description="Flavodoxin-like" evidence="1">
    <location>
        <begin position="3"/>
        <end position="155"/>
    </location>
</feature>
<evidence type="ECO:0000313" key="3">
    <source>
        <dbReference type="Proteomes" id="UP000279336"/>
    </source>
</evidence>
<dbReference type="InterPro" id="IPR029039">
    <property type="entry name" value="Flavoprotein-like_sf"/>
</dbReference>
<dbReference type="PROSITE" id="PS50902">
    <property type="entry name" value="FLAVODOXIN_LIKE"/>
    <property type="match status" value="1"/>
</dbReference>
<dbReference type="RefSeq" id="WP_121588314.1">
    <property type="nucleotide sequence ID" value="NZ_RCIW01000020.1"/>
</dbReference>
<evidence type="ECO:0000259" key="1">
    <source>
        <dbReference type="PROSITE" id="PS50902"/>
    </source>
</evidence>
<dbReference type="PROSITE" id="PS00201">
    <property type="entry name" value="FLAVODOXIN"/>
    <property type="match status" value="1"/>
</dbReference>
<dbReference type="OrthoDB" id="3253043at2"/>
<evidence type="ECO:0000313" key="2">
    <source>
        <dbReference type="EMBL" id="RLP07042.1"/>
    </source>
</evidence>
<accession>A0A8B3FQF3</accession>
<dbReference type="EMBL" id="RCIW01000020">
    <property type="protein sequence ID" value="RLP07042.1"/>
    <property type="molecule type" value="Genomic_DNA"/>
</dbReference>
<dbReference type="InterPro" id="IPR001226">
    <property type="entry name" value="Flavodoxin_CS"/>
</dbReference>
<name>A0A8B3FQF3_9ACTN</name>
<organism evidence="2 3">
    <name type="scientific">Propionibacterium australiense</name>
    <dbReference type="NCBI Taxonomy" id="119981"/>
    <lineage>
        <taxon>Bacteria</taxon>
        <taxon>Bacillati</taxon>
        <taxon>Actinomycetota</taxon>
        <taxon>Actinomycetes</taxon>
        <taxon>Propionibacteriales</taxon>
        <taxon>Propionibacteriaceae</taxon>
        <taxon>Propionibacterium</taxon>
    </lineage>
</organism>
<dbReference type="Proteomes" id="UP000279336">
    <property type="component" value="Unassembled WGS sequence"/>
</dbReference>
<dbReference type="Pfam" id="PF00258">
    <property type="entry name" value="Flavodoxin_1"/>
    <property type="match status" value="1"/>
</dbReference>
<sequence length="158" mass="16673">MKALIVFESAFGNTRRLAEAIADGLRSAGAEPHVIPACEAPGTATCDLLVLGAPTHFRGMPSPRSREQAVARGASEVPRTGLREWLATADLSSVPRVAIFQTAVDSRWAGSAARAVRRAVGRRGAERRSFIVSGKAPVLNDGEKESARAWGVALAGDR</sequence>
<dbReference type="GO" id="GO:0010181">
    <property type="term" value="F:FMN binding"/>
    <property type="evidence" value="ECO:0007669"/>
    <property type="project" value="InterPro"/>
</dbReference>
<comment type="caution">
    <text evidence="2">The sequence shown here is derived from an EMBL/GenBank/DDBJ whole genome shotgun (WGS) entry which is preliminary data.</text>
</comment>
<dbReference type="GO" id="GO:0009055">
    <property type="term" value="F:electron transfer activity"/>
    <property type="evidence" value="ECO:0007669"/>
    <property type="project" value="InterPro"/>
</dbReference>